<evidence type="ECO:0000313" key="1">
    <source>
        <dbReference type="EMBL" id="KTC84058.1"/>
    </source>
</evidence>
<dbReference type="EMBL" id="LNXV01000011">
    <property type="protein sequence ID" value="KTC84058.1"/>
    <property type="molecule type" value="Genomic_DNA"/>
</dbReference>
<dbReference type="AlphaFoldDB" id="A0A0W0SKX8"/>
<comment type="caution">
    <text evidence="1">The sequence shown here is derived from an EMBL/GenBank/DDBJ whole genome shotgun (WGS) entry which is preliminary data.</text>
</comment>
<sequence length="445" mass="50949">MLKKTELPLSNQHSLESKYQKFWSPFHSPFENAKRVLSNYCVRDLLQWTPSMFHRVGKNRTKPHVEIVEKILTDLTVHSVPDLIHEINNQIKVYDPDSSLLRRLQFICQKMNIAYSINIKDQGVSLTIGNPAHTARLEVDITNTPKFTKEEQEFSHTTINSTQTNSQSTPHEQYLESYKKYPLLDEFNDPQTIKIEDRDYQHVTLVRDPKALKDGVSYLYVITPGGETWFAPQMNNFRKLTHGGLIRKAMGITDGMPTPPVLAAGVFLKGKSTEKNQSSEEKKEDVAFLTLASGHFEPGVTAYHAALEAVIDKLDGYHLHIQIGYSHTHYSNLDFRDCREISSTLIKQNRAFKLELISYIHQSSNNSANAEICNVARKILLEIHVSGKDYNEEESLNFSDHELELLFKDQKLSTLVETYKHICPEAIKSYQPNNLSESQSYSMNC</sequence>
<dbReference type="STRING" id="29422.Lbru_1419"/>
<name>A0A0W0SKX8_9GAMM</name>
<dbReference type="Proteomes" id="UP000054742">
    <property type="component" value="Unassembled WGS sequence"/>
</dbReference>
<dbReference type="PATRIC" id="fig|29422.6.peg.1503"/>
<accession>A0A0W0SKX8</accession>
<dbReference type="RefSeq" id="WP_058441497.1">
    <property type="nucleotide sequence ID" value="NZ_CAAAHU010000003.1"/>
</dbReference>
<organism evidence="1 2">
    <name type="scientific">Legionella brunensis</name>
    <dbReference type="NCBI Taxonomy" id="29422"/>
    <lineage>
        <taxon>Bacteria</taxon>
        <taxon>Pseudomonadati</taxon>
        <taxon>Pseudomonadota</taxon>
        <taxon>Gammaproteobacteria</taxon>
        <taxon>Legionellales</taxon>
        <taxon>Legionellaceae</taxon>
        <taxon>Legionella</taxon>
    </lineage>
</organism>
<reference evidence="1 2" key="1">
    <citation type="submission" date="2015-11" db="EMBL/GenBank/DDBJ databases">
        <title>Genomic analysis of 38 Legionella species identifies large and diverse effector repertoires.</title>
        <authorList>
            <person name="Burstein D."/>
            <person name="Amaro F."/>
            <person name="Zusman T."/>
            <person name="Lifshitz Z."/>
            <person name="Cohen O."/>
            <person name="Gilbert J.A."/>
            <person name="Pupko T."/>
            <person name="Shuman H.A."/>
            <person name="Segal G."/>
        </authorList>
    </citation>
    <scope>NUCLEOTIDE SEQUENCE [LARGE SCALE GENOMIC DNA]</scope>
    <source>
        <strain evidence="1 2">ATCC 43878</strain>
    </source>
</reference>
<evidence type="ECO:0000313" key="2">
    <source>
        <dbReference type="Proteomes" id="UP000054742"/>
    </source>
</evidence>
<proteinExistence type="predicted"/>
<keyword evidence="2" id="KW-1185">Reference proteome</keyword>
<gene>
    <name evidence="1" type="ORF">Lbru_1419</name>
</gene>
<protein>
    <submittedName>
        <fullName evidence="1">Uncharacterized protein</fullName>
    </submittedName>
</protein>
<dbReference type="OrthoDB" id="5634988at2"/>